<dbReference type="InterPro" id="IPR036850">
    <property type="entry name" value="NDK-like_dom_sf"/>
</dbReference>
<dbReference type="SUPFAM" id="SSF54919">
    <property type="entry name" value="Nucleoside diphosphate kinase, NDK"/>
    <property type="match status" value="1"/>
</dbReference>
<dbReference type="RefSeq" id="WP_075699923.1">
    <property type="nucleotide sequence ID" value="NZ_CP074126.1"/>
</dbReference>
<proteinExistence type="inferred from homology"/>
<reference evidence="3 4" key="1">
    <citation type="journal article" date="2021" name="Angew. Chem. Int. Ed. Engl.">
        <title>A novel family of nonribosomal peptides modulate collective behavior in Pseudovibrio bacteria isolated from marine sponges.</title>
        <authorList>
            <person name="Ioca L.P."/>
            <person name="Dai Y."/>
            <person name="Kunakom S."/>
            <person name="Diaz-Espinosa J."/>
            <person name="Krunic A."/>
            <person name="Crnkovic C.M."/>
            <person name="Orjala J."/>
            <person name="Sanchez L.M."/>
            <person name="Ferreira A.G."/>
            <person name="Berlinck R.G.S."/>
            <person name="Eustaquio A.S."/>
        </authorList>
    </citation>
    <scope>NUCLEOTIDE SEQUENCE [LARGE SCALE GENOMIC DNA]</scope>
    <source>
        <strain evidence="3 4">Ab134</strain>
    </source>
</reference>
<dbReference type="EMBL" id="CP074126">
    <property type="protein sequence ID" value="QUS56388.1"/>
    <property type="molecule type" value="Genomic_DNA"/>
</dbReference>
<gene>
    <name evidence="3" type="ORF">KGB56_02740</name>
</gene>
<organism evidence="3 4">
    <name type="scientific">Pseudovibrio brasiliensis</name>
    <dbReference type="NCBI Taxonomy" id="1898042"/>
    <lineage>
        <taxon>Bacteria</taxon>
        <taxon>Pseudomonadati</taxon>
        <taxon>Pseudomonadota</taxon>
        <taxon>Alphaproteobacteria</taxon>
        <taxon>Hyphomicrobiales</taxon>
        <taxon>Stappiaceae</taxon>
        <taxon>Pseudovibrio</taxon>
    </lineage>
</organism>
<protein>
    <recommendedName>
        <fullName evidence="2">Nucleoside diphosphate kinase-like domain-containing protein</fullName>
    </recommendedName>
</protein>
<evidence type="ECO:0000256" key="1">
    <source>
        <dbReference type="PROSITE-ProRule" id="PRU00706"/>
    </source>
</evidence>
<comment type="caution">
    <text evidence="1">Lacks conserved residue(s) required for the propagation of feature annotation.</text>
</comment>
<keyword evidence="4" id="KW-1185">Reference proteome</keyword>
<dbReference type="Proteomes" id="UP000680706">
    <property type="component" value="Chromosome"/>
</dbReference>
<dbReference type="Gene3D" id="3.30.70.141">
    <property type="entry name" value="Nucleoside diphosphate kinase-like domain"/>
    <property type="match status" value="1"/>
</dbReference>
<sequence>MEHNIILIKPDQEKHECFAESIQDDLVQNGFEIVAVASRQLSEVEFKRCFICKNSEHLEYMTSGPTTALLFKGRSAVSFGRNYKYKVRKQHSTGKLRNILHSTEPGNEFVVQFGLFFPTLNIDDHHQFADQGVVFGYLDQGLSEELSKLSNFNLIAADEEQAGLAQFRAISSLSNCRYVAVRDVLQPYAEILRFRRKNACLSENASEVKVLLLKDLSNHPTLIKSLKEKHKIQGVVCYKPSFTLLETEMLRTAIFENGLFCVGGSFGEETPGFIRASQEIAAQLDAAFDGS</sequence>
<comment type="similarity">
    <text evidence="1">Belongs to the NDK family.</text>
</comment>
<dbReference type="InterPro" id="IPR034907">
    <property type="entry name" value="NDK-like_dom"/>
</dbReference>
<evidence type="ECO:0000313" key="3">
    <source>
        <dbReference type="EMBL" id="QUS56388.1"/>
    </source>
</evidence>
<dbReference type="Pfam" id="PF00334">
    <property type="entry name" value="NDK"/>
    <property type="match status" value="1"/>
</dbReference>
<evidence type="ECO:0000259" key="2">
    <source>
        <dbReference type="SMART" id="SM00562"/>
    </source>
</evidence>
<dbReference type="PROSITE" id="PS51374">
    <property type="entry name" value="NDPK_LIKE"/>
    <property type="match status" value="1"/>
</dbReference>
<dbReference type="SMART" id="SM00562">
    <property type="entry name" value="NDK"/>
    <property type="match status" value="1"/>
</dbReference>
<evidence type="ECO:0000313" key="4">
    <source>
        <dbReference type="Proteomes" id="UP000680706"/>
    </source>
</evidence>
<name>A0ABX8AMU0_9HYPH</name>
<accession>A0ABX8AMU0</accession>
<feature type="domain" description="Nucleoside diphosphate kinase-like" evidence="2">
    <location>
        <begin position="1"/>
        <end position="124"/>
    </location>
</feature>